<evidence type="ECO:0000313" key="2">
    <source>
        <dbReference type="EMBL" id="KAJ7978638.1"/>
    </source>
</evidence>
<keyword evidence="3" id="KW-1185">Reference proteome</keyword>
<dbReference type="EMBL" id="JARAOO010000002">
    <property type="protein sequence ID" value="KAJ7978638.1"/>
    <property type="molecule type" value="Genomic_DNA"/>
</dbReference>
<evidence type="ECO:0000256" key="1">
    <source>
        <dbReference type="SAM" id="MobiDB-lite"/>
    </source>
</evidence>
<reference evidence="2" key="1">
    <citation type="journal article" date="2023" name="Science">
        <title>Elucidation of the pathway for biosynthesis of saponin adjuvants from the soapbark tree.</title>
        <authorList>
            <person name="Reed J."/>
            <person name="Orme A."/>
            <person name="El-Demerdash A."/>
            <person name="Owen C."/>
            <person name="Martin L.B.B."/>
            <person name="Misra R.C."/>
            <person name="Kikuchi S."/>
            <person name="Rejzek M."/>
            <person name="Martin A.C."/>
            <person name="Harkess A."/>
            <person name="Leebens-Mack J."/>
            <person name="Louveau T."/>
            <person name="Stephenson M.J."/>
            <person name="Osbourn A."/>
        </authorList>
    </citation>
    <scope>NUCLEOTIDE SEQUENCE</scope>
    <source>
        <strain evidence="2">S10</strain>
    </source>
</reference>
<sequence length="149" mass="16903">MKWVKVNDKKRAVITGVESKSNQKAQGEAKEVQLLNADENSNNQSQHERVEKENLEEMLNKLEEEKKELAAKCSKWEEEKNGLIQVNNEVAQKLSAVIASATRYQRLAQEFEEKCRALEAERATLSANLCAATMRSRICKNLLHNNFGG</sequence>
<accession>A0AAD7VK38</accession>
<dbReference type="AlphaFoldDB" id="A0AAD7VK38"/>
<comment type="caution">
    <text evidence="2">The sequence shown here is derived from an EMBL/GenBank/DDBJ whole genome shotgun (WGS) entry which is preliminary data.</text>
</comment>
<feature type="region of interest" description="Disordered" evidence="1">
    <location>
        <begin position="17"/>
        <end position="52"/>
    </location>
</feature>
<dbReference type="Proteomes" id="UP001163823">
    <property type="component" value="Chromosome 2"/>
</dbReference>
<organism evidence="2 3">
    <name type="scientific">Quillaja saponaria</name>
    <name type="common">Soap bark tree</name>
    <dbReference type="NCBI Taxonomy" id="32244"/>
    <lineage>
        <taxon>Eukaryota</taxon>
        <taxon>Viridiplantae</taxon>
        <taxon>Streptophyta</taxon>
        <taxon>Embryophyta</taxon>
        <taxon>Tracheophyta</taxon>
        <taxon>Spermatophyta</taxon>
        <taxon>Magnoliopsida</taxon>
        <taxon>eudicotyledons</taxon>
        <taxon>Gunneridae</taxon>
        <taxon>Pentapetalae</taxon>
        <taxon>rosids</taxon>
        <taxon>fabids</taxon>
        <taxon>Fabales</taxon>
        <taxon>Quillajaceae</taxon>
        <taxon>Quillaja</taxon>
    </lineage>
</organism>
<evidence type="ECO:0000313" key="3">
    <source>
        <dbReference type="Proteomes" id="UP001163823"/>
    </source>
</evidence>
<gene>
    <name evidence="2" type="ORF">O6P43_002138</name>
</gene>
<proteinExistence type="predicted"/>
<name>A0AAD7VK38_QUISA</name>
<dbReference type="KEGG" id="qsa:O6P43_002138"/>
<protein>
    <submittedName>
        <fullName evidence="2">Uncharacterized protein</fullName>
    </submittedName>
</protein>